<dbReference type="RefSeq" id="WP_071649208.1">
    <property type="nucleotide sequence ID" value="NZ_CP017962.1"/>
</dbReference>
<evidence type="ECO:0000313" key="2">
    <source>
        <dbReference type="EMBL" id="APC48949.1"/>
    </source>
</evidence>
<gene>
    <name evidence="2" type="ORF">BME96_12430</name>
</gene>
<feature type="transmembrane region" description="Helical" evidence="1">
    <location>
        <begin position="91"/>
        <end position="110"/>
    </location>
</feature>
<organism evidence="2 3">
    <name type="scientific">Virgibacillus halodenitrificans</name>
    <name type="common">Bacillus halodenitrificans</name>
    <dbReference type="NCBI Taxonomy" id="1482"/>
    <lineage>
        <taxon>Bacteria</taxon>
        <taxon>Bacillati</taxon>
        <taxon>Bacillota</taxon>
        <taxon>Bacilli</taxon>
        <taxon>Bacillales</taxon>
        <taxon>Bacillaceae</taxon>
        <taxon>Virgibacillus</taxon>
    </lineage>
</organism>
<keyword evidence="1" id="KW-0812">Transmembrane</keyword>
<keyword evidence="1" id="KW-1133">Transmembrane helix</keyword>
<evidence type="ECO:0000313" key="3">
    <source>
        <dbReference type="Proteomes" id="UP000182945"/>
    </source>
</evidence>
<sequence length="111" mass="12698">MTQEAKEMENGERLAKLEQQTDNIERIVTELNDNIKSFTAIYVPRTEIQLMLDARDKQISDLDKKLESKADSDEVKRIVKEDDNRKNNAPAWAAVMISAVVFLYTVLTALI</sequence>
<reference evidence="2 3" key="1">
    <citation type="submission" date="2016-11" db="EMBL/GenBank/DDBJ databases">
        <title>Complete genome sequencing of Virgibacillus halodenitrificans PDB-F2.</title>
        <authorList>
            <person name="Sun Z."/>
            <person name="Zhou Y."/>
            <person name="Li H."/>
        </authorList>
    </citation>
    <scope>NUCLEOTIDE SEQUENCE [LARGE SCALE GENOMIC DNA]</scope>
    <source>
        <strain evidence="2 3">PDB-F2</strain>
    </source>
</reference>
<evidence type="ECO:0000256" key="1">
    <source>
        <dbReference type="SAM" id="Phobius"/>
    </source>
</evidence>
<dbReference type="Proteomes" id="UP000182945">
    <property type="component" value="Chromosome"/>
</dbReference>
<keyword evidence="1" id="KW-0472">Membrane</keyword>
<protein>
    <submittedName>
        <fullName evidence="2">Uncharacterized protein</fullName>
    </submittedName>
</protein>
<dbReference type="AlphaFoldDB" id="A0AAC9J1H8"/>
<dbReference type="EMBL" id="CP017962">
    <property type="protein sequence ID" value="APC48949.1"/>
    <property type="molecule type" value="Genomic_DNA"/>
</dbReference>
<proteinExistence type="predicted"/>
<dbReference type="KEGG" id="vhl:BME96_12430"/>
<name>A0AAC9J1H8_VIRHA</name>
<accession>A0AAC9J1H8</accession>
<dbReference type="GeneID" id="71515210"/>